<dbReference type="InterPro" id="IPR006597">
    <property type="entry name" value="Sel1-like"/>
</dbReference>
<protein>
    <submittedName>
        <fullName evidence="2">Death ligand signal enhancer</fullName>
    </submittedName>
</protein>
<dbReference type="Proteomes" id="UP000694871">
    <property type="component" value="Unplaced"/>
</dbReference>
<gene>
    <name evidence="2" type="primary">KIAA0141</name>
</gene>
<reference evidence="2" key="1">
    <citation type="submission" date="2025-08" db="UniProtKB">
        <authorList>
            <consortium name="RefSeq"/>
        </authorList>
    </citation>
    <scope>IDENTIFICATION</scope>
</reference>
<dbReference type="RefSeq" id="XP_015266044.1">
    <property type="nucleotide sequence ID" value="XM_015410558.1"/>
</dbReference>
<dbReference type="InterPro" id="IPR011990">
    <property type="entry name" value="TPR-like_helical_dom_sf"/>
</dbReference>
<accession>A0ABM1JX57</accession>
<sequence>GSLEQQKSFNEAASQVQEAFHASISMAFNILGLEHLQKRQYAAAFHLFKLAADQNYSKAQYNVGLCYEHGRGTEKDAAKAVLYYQRAARQGHPMAQYRYAKWLLRSWPKVEEDSSVQEAVDLLGQAATAGLTQAQVYLGGLCLNGLKTGRKTALKYSHMAAKSGRLCLHGKEDQNPVSVTKFRIC</sequence>
<dbReference type="GeneID" id="107109848"/>
<feature type="non-terminal residue" evidence="2">
    <location>
        <position position="1"/>
    </location>
</feature>
<proteinExistence type="predicted"/>
<dbReference type="SUPFAM" id="SSF81901">
    <property type="entry name" value="HCP-like"/>
    <property type="match status" value="1"/>
</dbReference>
<evidence type="ECO:0000313" key="2">
    <source>
        <dbReference type="RefSeq" id="XP_015266044.1"/>
    </source>
</evidence>
<dbReference type="InterPro" id="IPR052748">
    <property type="entry name" value="ISR_Activator"/>
</dbReference>
<evidence type="ECO:0000313" key="1">
    <source>
        <dbReference type="Proteomes" id="UP000694871"/>
    </source>
</evidence>
<dbReference type="PANTHER" id="PTHR45011:SF1">
    <property type="entry name" value="DAP3-BINDING CELL DEATH ENHANCER 1"/>
    <property type="match status" value="1"/>
</dbReference>
<dbReference type="Gene3D" id="1.25.40.10">
    <property type="entry name" value="Tetratricopeptide repeat domain"/>
    <property type="match status" value="1"/>
</dbReference>
<dbReference type="PANTHER" id="PTHR45011">
    <property type="entry name" value="DAP3-BINDING CELL DEATH ENHANCER 1"/>
    <property type="match status" value="1"/>
</dbReference>
<keyword evidence="1" id="KW-1185">Reference proteome</keyword>
<organism evidence="1 2">
    <name type="scientific">Gekko japonicus</name>
    <name type="common">Schlegel's Japanese gecko</name>
    <dbReference type="NCBI Taxonomy" id="146911"/>
    <lineage>
        <taxon>Eukaryota</taxon>
        <taxon>Metazoa</taxon>
        <taxon>Chordata</taxon>
        <taxon>Craniata</taxon>
        <taxon>Vertebrata</taxon>
        <taxon>Euteleostomi</taxon>
        <taxon>Lepidosauria</taxon>
        <taxon>Squamata</taxon>
        <taxon>Bifurcata</taxon>
        <taxon>Gekkota</taxon>
        <taxon>Gekkonidae</taxon>
        <taxon>Gekkoninae</taxon>
        <taxon>Gekko</taxon>
    </lineage>
</organism>
<dbReference type="Pfam" id="PF08238">
    <property type="entry name" value="Sel1"/>
    <property type="match status" value="4"/>
</dbReference>
<dbReference type="SMART" id="SM00671">
    <property type="entry name" value="SEL1"/>
    <property type="match status" value="4"/>
</dbReference>
<name>A0ABM1JX57_GEKJA</name>